<evidence type="ECO:0000313" key="4">
    <source>
        <dbReference type="Proteomes" id="UP000277582"/>
    </source>
</evidence>
<comment type="caution">
    <text evidence="3">The sequence shown here is derived from an EMBL/GenBank/DDBJ whole genome shotgun (WGS) entry which is preliminary data.</text>
</comment>
<keyword evidence="1" id="KW-0812">Transmembrane</keyword>
<keyword evidence="1" id="KW-0472">Membrane</keyword>
<name>A0A429GRQ5_9CREN</name>
<evidence type="ECO:0000313" key="3">
    <source>
        <dbReference type="EMBL" id="RSN76307.1"/>
    </source>
</evidence>
<dbReference type="InterPro" id="IPR026870">
    <property type="entry name" value="Zinc_ribbon_dom"/>
</dbReference>
<dbReference type="EMBL" id="RCOS01000062">
    <property type="protein sequence ID" value="RSN76307.1"/>
    <property type="molecule type" value="Genomic_DNA"/>
</dbReference>
<protein>
    <submittedName>
        <fullName evidence="3">Zinc ribbon domain-containing protein</fullName>
    </submittedName>
</protein>
<reference evidence="3 4" key="1">
    <citation type="submission" date="2018-10" db="EMBL/GenBank/DDBJ databases">
        <title>Co-occurring genomic capacity for anaerobic methane metabolism and dissimilatory sulfite reduction discovered in the Korarchaeota.</title>
        <authorList>
            <person name="Mckay L.J."/>
            <person name="Dlakic M."/>
            <person name="Fields M.W."/>
            <person name="Delmont T.O."/>
            <person name="Eren A.M."/>
            <person name="Jay Z.J."/>
            <person name="Klingelsmith K.B."/>
            <person name="Rusch D.B."/>
            <person name="Inskeep W.P."/>
        </authorList>
    </citation>
    <scope>NUCLEOTIDE SEQUENCE [LARGE SCALE GENOMIC DNA]</scope>
    <source>
        <strain evidence="3 4">MDKW</strain>
    </source>
</reference>
<gene>
    <name evidence="3" type="ORF">D6D85_04665</name>
</gene>
<dbReference type="AlphaFoldDB" id="A0A429GRQ5"/>
<dbReference type="Proteomes" id="UP000277582">
    <property type="component" value="Unassembled WGS sequence"/>
</dbReference>
<dbReference type="Gene3D" id="2.20.28.30">
    <property type="entry name" value="RNA polymerase ii, chain L"/>
    <property type="match status" value="1"/>
</dbReference>
<feature type="domain" description="Zinc-ribbon" evidence="2">
    <location>
        <begin position="57"/>
        <end position="77"/>
    </location>
</feature>
<evidence type="ECO:0000259" key="2">
    <source>
        <dbReference type="Pfam" id="PF13240"/>
    </source>
</evidence>
<dbReference type="Pfam" id="PF13240">
    <property type="entry name" value="Zn_Ribbon_1"/>
    <property type="match status" value="1"/>
</dbReference>
<sequence>MCYPFLIGATWVYSLIFLAVAILPAIRIASTLLGSIEKWTTLLHKGISEISGEFDTCPNCGKKVPNGSLFCPYCGSKIAEAKSPEER</sequence>
<keyword evidence="4" id="KW-1185">Reference proteome</keyword>
<proteinExistence type="predicted"/>
<feature type="transmembrane region" description="Helical" evidence="1">
    <location>
        <begin position="6"/>
        <end position="26"/>
    </location>
</feature>
<accession>A0A429GRQ5</accession>
<keyword evidence="1" id="KW-1133">Transmembrane helix</keyword>
<evidence type="ECO:0000256" key="1">
    <source>
        <dbReference type="SAM" id="Phobius"/>
    </source>
</evidence>
<dbReference type="OrthoDB" id="142231at2157"/>
<organism evidence="3 4">
    <name type="scientific">Candidatus Methanodesulfokora washburnensis</name>
    <dbReference type="NCBI Taxonomy" id="2478471"/>
    <lineage>
        <taxon>Archaea</taxon>
        <taxon>Thermoproteota</taxon>
        <taxon>Candidatus Korarchaeia</taxon>
        <taxon>Candidatus Korarchaeia incertae sedis</taxon>
        <taxon>Candidatus Methanodesulfokora</taxon>
    </lineage>
</organism>